<sequence length="165" mass="18668">MQMSQVNGPGKASEDAWIFGLEEIPAWDTDEDGTPHKVAPGFSRTVIRAPENTPQALLWAAEEFVAQCGPDGAISSVLLQWLRIEAGDERQLGVESCILERVSDDRIRLHSHYGQWDDLAVPIATVRRMLIDMAQFLVTEARHPLPAWRVRRLEERDRPRGHHAE</sequence>
<dbReference type="AlphaFoldDB" id="A0ABC8BSG6"/>
<accession>A0ABC8BSG6</accession>
<protein>
    <submittedName>
        <fullName evidence="1">Uncharacterized protein</fullName>
    </submittedName>
</protein>
<evidence type="ECO:0000313" key="1">
    <source>
        <dbReference type="EMBL" id="ARF73208.1"/>
    </source>
</evidence>
<keyword evidence="2" id="KW-1185">Reference proteome</keyword>
<name>A0ABC8BSG6_9ACTN</name>
<dbReference type="EMBL" id="CP020563">
    <property type="protein sequence ID" value="ARF73208.1"/>
    <property type="molecule type" value="Genomic_DNA"/>
</dbReference>
<dbReference type="Proteomes" id="UP000192251">
    <property type="component" value="Chromosome"/>
</dbReference>
<evidence type="ECO:0000313" key="2">
    <source>
        <dbReference type="Proteomes" id="UP000192251"/>
    </source>
</evidence>
<reference evidence="1 2" key="1">
    <citation type="submission" date="2017-04" db="EMBL/GenBank/DDBJ databases">
        <title>The complete genome sequence of Streptomyces albolongus YIM 101047, the producer of novel bafilomycins and novel odoriferous sesquiterpenoids.</title>
        <authorList>
            <person name="Yin M."/>
            <person name="Jiang Y."/>
        </authorList>
    </citation>
    <scope>NUCLEOTIDE SEQUENCE [LARGE SCALE GENOMIC DNA]</scope>
    <source>
        <strain evidence="1 2">YIM 101047</strain>
    </source>
</reference>
<gene>
    <name evidence="1" type="ORF">B7C62_13715</name>
</gene>
<dbReference type="KEGG" id="kab:B7C62_13715"/>
<proteinExistence type="predicted"/>
<organism evidence="1 2">
    <name type="scientific">Kitasatospora albolonga</name>
    <dbReference type="NCBI Taxonomy" id="68173"/>
    <lineage>
        <taxon>Bacteria</taxon>
        <taxon>Bacillati</taxon>
        <taxon>Actinomycetota</taxon>
        <taxon>Actinomycetes</taxon>
        <taxon>Kitasatosporales</taxon>
        <taxon>Streptomycetaceae</taxon>
        <taxon>Kitasatospora</taxon>
    </lineage>
</organism>